<evidence type="ECO:0000256" key="1">
    <source>
        <dbReference type="SAM" id="Coils"/>
    </source>
</evidence>
<evidence type="ECO:0000313" key="2">
    <source>
        <dbReference type="Proteomes" id="UP000694941"/>
    </source>
</evidence>
<dbReference type="GeneID" id="111083509"/>
<proteinExistence type="predicted"/>
<dbReference type="Proteomes" id="UP000694941">
    <property type="component" value="Unplaced"/>
</dbReference>
<sequence>MDNSFKGFEKVNPLQYNPYTDILWKTAVAQHERELATAEHRVAEKLRSHLHTIQNNALQLMQEFKRYEELVKRPSIKNELTPER</sequence>
<accession>A0ABM1RWN1</accession>
<reference evidence="3" key="1">
    <citation type="submission" date="2025-08" db="UniProtKB">
        <authorList>
            <consortium name="RefSeq"/>
        </authorList>
    </citation>
    <scope>IDENTIFICATION</scope>
    <source>
        <tissue evidence="3">Muscle</tissue>
    </source>
</reference>
<protein>
    <submittedName>
        <fullName evidence="3">Cytoplasmic dynein 2 heavy chain 1-like</fullName>
    </submittedName>
</protein>
<gene>
    <name evidence="3" type="primary">LOC111083509</name>
</gene>
<name>A0ABM1RWN1_LIMPO</name>
<organism evidence="2 3">
    <name type="scientific">Limulus polyphemus</name>
    <name type="common">Atlantic horseshoe crab</name>
    <dbReference type="NCBI Taxonomy" id="6850"/>
    <lineage>
        <taxon>Eukaryota</taxon>
        <taxon>Metazoa</taxon>
        <taxon>Ecdysozoa</taxon>
        <taxon>Arthropoda</taxon>
        <taxon>Chelicerata</taxon>
        <taxon>Merostomata</taxon>
        <taxon>Xiphosura</taxon>
        <taxon>Limulidae</taxon>
        <taxon>Limulus</taxon>
    </lineage>
</organism>
<keyword evidence="2" id="KW-1185">Reference proteome</keyword>
<keyword evidence="1" id="KW-0175">Coiled coil</keyword>
<evidence type="ECO:0000313" key="3">
    <source>
        <dbReference type="RefSeq" id="XP_022235786.1"/>
    </source>
</evidence>
<dbReference type="RefSeq" id="XP_022235786.1">
    <property type="nucleotide sequence ID" value="XM_022380078.1"/>
</dbReference>
<feature type="coiled-coil region" evidence="1">
    <location>
        <begin position="28"/>
        <end position="70"/>
    </location>
</feature>